<comment type="caution">
    <text evidence="5">The sequence shown here is derived from an EMBL/GenBank/DDBJ whole genome shotgun (WGS) entry which is preliminary data.</text>
</comment>
<evidence type="ECO:0000256" key="2">
    <source>
        <dbReference type="ARBA" id="ARBA00022898"/>
    </source>
</evidence>
<dbReference type="InterPro" id="IPR050147">
    <property type="entry name" value="Ser/Thr_Dehydratase"/>
</dbReference>
<dbReference type="AlphaFoldDB" id="A0A0G2AKE8"/>
<dbReference type="InterPro" id="IPR001926">
    <property type="entry name" value="TrpB-like_PALP"/>
</dbReference>
<dbReference type="GO" id="GO:0004794">
    <property type="term" value="F:threonine deaminase activity"/>
    <property type="evidence" value="ECO:0007669"/>
    <property type="project" value="TreeGrafter"/>
</dbReference>
<reference evidence="5 6" key="1">
    <citation type="journal article" date="2015" name="Nature">
        <title>rRNA introns, odd ribosomes, and small enigmatic genomes across a large radiation of phyla.</title>
        <authorList>
            <person name="Brown C.T."/>
            <person name="Hug L.A."/>
            <person name="Thomas B.C."/>
            <person name="Sharon I."/>
            <person name="Castelle C.J."/>
            <person name="Singh A."/>
            <person name="Wilkins M.J."/>
            <person name="Williams K.H."/>
            <person name="Banfield J.F."/>
        </authorList>
    </citation>
    <scope>NUCLEOTIDE SEQUENCE [LARGE SCALE GENOMIC DNA]</scope>
</reference>
<gene>
    <name evidence="5" type="ORF">UY92_C0014G0032</name>
</gene>
<organism evidence="5 6">
    <name type="scientific">Candidatus Magasanikbacteria bacterium GW2011_GWA2_56_11</name>
    <dbReference type="NCBI Taxonomy" id="1619044"/>
    <lineage>
        <taxon>Bacteria</taxon>
        <taxon>Candidatus Magasanikiibacteriota</taxon>
    </lineage>
</organism>
<evidence type="ECO:0000313" key="6">
    <source>
        <dbReference type="Proteomes" id="UP000033870"/>
    </source>
</evidence>
<protein>
    <submittedName>
        <fullName evidence="5">Threonine synthase</fullName>
    </submittedName>
</protein>
<dbReference type="GO" id="GO:0006567">
    <property type="term" value="P:L-threonine catabolic process"/>
    <property type="evidence" value="ECO:0007669"/>
    <property type="project" value="TreeGrafter"/>
</dbReference>
<accession>A0A0G2AKE8</accession>
<evidence type="ECO:0000313" key="5">
    <source>
        <dbReference type="EMBL" id="KKW41707.1"/>
    </source>
</evidence>
<dbReference type="GO" id="GO:0009097">
    <property type="term" value="P:isoleucine biosynthetic process"/>
    <property type="evidence" value="ECO:0007669"/>
    <property type="project" value="TreeGrafter"/>
</dbReference>
<evidence type="ECO:0000256" key="3">
    <source>
        <dbReference type="ARBA" id="ARBA00023239"/>
    </source>
</evidence>
<dbReference type="Pfam" id="PF00291">
    <property type="entry name" value="PALP"/>
    <property type="match status" value="1"/>
</dbReference>
<comment type="cofactor">
    <cofactor evidence="1">
        <name>pyridoxal 5'-phosphate</name>
        <dbReference type="ChEBI" id="CHEBI:597326"/>
    </cofactor>
</comment>
<evidence type="ECO:0000256" key="1">
    <source>
        <dbReference type="ARBA" id="ARBA00001933"/>
    </source>
</evidence>
<dbReference type="Proteomes" id="UP000033870">
    <property type="component" value="Unassembled WGS sequence"/>
</dbReference>
<feature type="domain" description="Tryptophan synthase beta chain-like PALP" evidence="4">
    <location>
        <begin position="2"/>
        <end position="295"/>
    </location>
</feature>
<dbReference type="GO" id="GO:0003941">
    <property type="term" value="F:L-serine ammonia-lyase activity"/>
    <property type="evidence" value="ECO:0007669"/>
    <property type="project" value="TreeGrafter"/>
</dbReference>
<dbReference type="SUPFAM" id="SSF53686">
    <property type="entry name" value="Tryptophan synthase beta subunit-like PLP-dependent enzymes"/>
    <property type="match status" value="1"/>
</dbReference>
<dbReference type="GO" id="GO:0006565">
    <property type="term" value="P:L-serine catabolic process"/>
    <property type="evidence" value="ECO:0007669"/>
    <property type="project" value="TreeGrafter"/>
</dbReference>
<dbReference type="Gene3D" id="3.40.50.1100">
    <property type="match status" value="2"/>
</dbReference>
<dbReference type="PANTHER" id="PTHR48078:SF6">
    <property type="entry name" value="L-THREONINE DEHYDRATASE CATABOLIC TDCB"/>
    <property type="match status" value="1"/>
</dbReference>
<proteinExistence type="predicted"/>
<keyword evidence="3" id="KW-0456">Lyase</keyword>
<dbReference type="STRING" id="1619044.UY92_C0014G0032"/>
<keyword evidence="2" id="KW-0663">Pyridoxal phosphate</keyword>
<sequence>MKTPQQAYPALARELGVSEVYLKREDLHHYGSHKGRSIPYMVDQYYRKQGIKSFVISSSGNAALAAVRAAVSHNTNKPADPITLTVFIGPKITAEKLKLLAKEAADPRIKIVQAKNPKQQAFQMDKAGEAKNLRQSTDDLALAGYAELARELDKIPGLAAVFIPTSSGTTAQALGEAFANLTQKPQIHIVQTAACHPIAALLGAAADATTSATSLAGAIVDRVAFRQDKVADAVRRSQGAAWIVKDIEIHLAIDLVKSTADIAISPNSALSVAGLAQAAKNGAVFAGAVVCLITGR</sequence>
<dbReference type="PANTHER" id="PTHR48078">
    <property type="entry name" value="THREONINE DEHYDRATASE, MITOCHONDRIAL-RELATED"/>
    <property type="match status" value="1"/>
</dbReference>
<evidence type="ECO:0000259" key="4">
    <source>
        <dbReference type="Pfam" id="PF00291"/>
    </source>
</evidence>
<name>A0A0G2AKE8_9BACT</name>
<dbReference type="EMBL" id="LCRX01000014">
    <property type="protein sequence ID" value="KKW41707.1"/>
    <property type="molecule type" value="Genomic_DNA"/>
</dbReference>
<dbReference type="InterPro" id="IPR036052">
    <property type="entry name" value="TrpB-like_PALP_sf"/>
</dbReference>